<dbReference type="InterPro" id="IPR012495">
    <property type="entry name" value="TadE-like_dom"/>
</dbReference>
<evidence type="ECO:0000259" key="2">
    <source>
        <dbReference type="Pfam" id="PF07811"/>
    </source>
</evidence>
<name>A0ABS2N3D6_9BACI</name>
<comment type="caution">
    <text evidence="3">The sequence shown here is derived from an EMBL/GenBank/DDBJ whole genome shotgun (WGS) entry which is preliminary data.</text>
</comment>
<gene>
    <name evidence="3" type="ORF">JOC48_003142</name>
</gene>
<evidence type="ECO:0000256" key="1">
    <source>
        <dbReference type="SAM" id="Phobius"/>
    </source>
</evidence>
<organism evidence="3 4">
    <name type="scientific">Aquibacillus albus</name>
    <dbReference type="NCBI Taxonomy" id="1168171"/>
    <lineage>
        <taxon>Bacteria</taxon>
        <taxon>Bacillati</taxon>
        <taxon>Bacillota</taxon>
        <taxon>Bacilli</taxon>
        <taxon>Bacillales</taxon>
        <taxon>Bacillaceae</taxon>
        <taxon>Aquibacillus</taxon>
    </lineage>
</organism>
<dbReference type="Proteomes" id="UP001296943">
    <property type="component" value="Unassembled WGS sequence"/>
</dbReference>
<dbReference type="RefSeq" id="WP_204501142.1">
    <property type="nucleotide sequence ID" value="NZ_JAFBDR010000019.1"/>
</dbReference>
<reference evidence="3 4" key="1">
    <citation type="submission" date="2021-01" db="EMBL/GenBank/DDBJ databases">
        <title>Genomic Encyclopedia of Type Strains, Phase IV (KMG-IV): sequencing the most valuable type-strain genomes for metagenomic binning, comparative biology and taxonomic classification.</title>
        <authorList>
            <person name="Goeker M."/>
        </authorList>
    </citation>
    <scope>NUCLEOTIDE SEQUENCE [LARGE SCALE GENOMIC DNA]</scope>
    <source>
        <strain evidence="3 4">DSM 23711</strain>
    </source>
</reference>
<keyword evidence="1" id="KW-0472">Membrane</keyword>
<keyword evidence="1" id="KW-1133">Transmembrane helix</keyword>
<protein>
    <recommendedName>
        <fullName evidence="2">TadE-like domain-containing protein</fullName>
    </recommendedName>
</protein>
<evidence type="ECO:0000313" key="3">
    <source>
        <dbReference type="EMBL" id="MBM7572611.1"/>
    </source>
</evidence>
<accession>A0ABS2N3D6</accession>
<dbReference type="Pfam" id="PF07811">
    <property type="entry name" value="TadE"/>
    <property type="match status" value="1"/>
</dbReference>
<dbReference type="EMBL" id="JAFBDR010000019">
    <property type="protein sequence ID" value="MBM7572611.1"/>
    <property type="molecule type" value="Genomic_DNA"/>
</dbReference>
<feature type="transmembrane region" description="Helical" evidence="1">
    <location>
        <begin position="15"/>
        <end position="35"/>
    </location>
</feature>
<proteinExistence type="predicted"/>
<feature type="domain" description="TadE-like" evidence="2">
    <location>
        <begin position="7"/>
        <end position="49"/>
    </location>
</feature>
<keyword evidence="1" id="KW-0812">Transmembrane</keyword>
<sequence>MMREEKGQALVEMSLVIPMLLIILVGVFDIGRMIYTYSTLHFTAQETVRLGSFSKGDPEMEQFARNNFSAGDRSELEVAISPSEEMRKPGEYVTVSLTYPVDPFIPVVSTFLPDEILLQVDSTIRIE</sequence>
<evidence type="ECO:0000313" key="4">
    <source>
        <dbReference type="Proteomes" id="UP001296943"/>
    </source>
</evidence>
<keyword evidence="4" id="KW-1185">Reference proteome</keyword>